<gene>
    <name evidence="1" type="ORF">LU635_04415</name>
</gene>
<reference evidence="1" key="1">
    <citation type="submission" date="2021-12" db="EMBL/GenBank/DDBJ databases">
        <title>Description of Gramella crocea sp. nov., a new bacterium isolated from activated sludge.</title>
        <authorList>
            <person name="Zhang X."/>
        </authorList>
    </citation>
    <scope>NUCLEOTIDE SEQUENCE</scope>
    <source>
        <strain evidence="1">YB25</strain>
    </source>
</reference>
<protein>
    <submittedName>
        <fullName evidence="1">Uncharacterized protein</fullName>
    </submittedName>
</protein>
<dbReference type="Proteomes" id="UP001139344">
    <property type="component" value="Unassembled WGS sequence"/>
</dbReference>
<keyword evidence="2" id="KW-1185">Reference proteome</keyword>
<dbReference type="EMBL" id="JAJSON010000012">
    <property type="protein sequence ID" value="MCG9970873.1"/>
    <property type="molecule type" value="Genomic_DNA"/>
</dbReference>
<organism evidence="1 2">
    <name type="scientific">Christiangramia crocea</name>
    <dbReference type="NCBI Taxonomy" id="2904124"/>
    <lineage>
        <taxon>Bacteria</taxon>
        <taxon>Pseudomonadati</taxon>
        <taxon>Bacteroidota</taxon>
        <taxon>Flavobacteriia</taxon>
        <taxon>Flavobacteriales</taxon>
        <taxon>Flavobacteriaceae</taxon>
        <taxon>Christiangramia</taxon>
    </lineage>
</organism>
<comment type="caution">
    <text evidence="1">The sequence shown here is derived from an EMBL/GenBank/DDBJ whole genome shotgun (WGS) entry which is preliminary data.</text>
</comment>
<name>A0A9X1UX18_9FLAO</name>
<dbReference type="RefSeq" id="WP_240096611.1">
    <property type="nucleotide sequence ID" value="NZ_JAJSON010000012.1"/>
</dbReference>
<evidence type="ECO:0000313" key="2">
    <source>
        <dbReference type="Proteomes" id="UP001139344"/>
    </source>
</evidence>
<proteinExistence type="predicted"/>
<dbReference type="AlphaFoldDB" id="A0A9X1UX18"/>
<sequence length="65" mass="7330">MKFYYSGKNTNTQGVIMVHSEDCKALPDVLQRIYIGMFPNSNLAITSAKQKLQLTRVKVCTCCVE</sequence>
<evidence type="ECO:0000313" key="1">
    <source>
        <dbReference type="EMBL" id="MCG9970873.1"/>
    </source>
</evidence>
<accession>A0A9X1UX18</accession>